<reference evidence="10 11" key="1">
    <citation type="submission" date="2022-12" db="EMBL/GenBank/DDBJ databases">
        <title>Chromosome-level genome of Tegillarca granosa.</title>
        <authorList>
            <person name="Kim J."/>
        </authorList>
    </citation>
    <scope>NUCLEOTIDE SEQUENCE [LARGE SCALE GENOMIC DNA]</scope>
    <source>
        <strain evidence="10">Teg-2019</strain>
        <tissue evidence="10">Adductor muscle</tissue>
    </source>
</reference>
<feature type="domain" description="G-protein coupled receptors family 1 profile" evidence="9">
    <location>
        <begin position="61"/>
        <end position="205"/>
    </location>
</feature>
<name>A0ABQ9EMG4_TEGGR</name>
<keyword evidence="6" id="KW-0675">Receptor</keyword>
<feature type="transmembrane region" description="Helical" evidence="8">
    <location>
        <begin position="122"/>
        <end position="146"/>
    </location>
</feature>
<sequence>MVTTESIYEVNNFTNIMDENTNITDLSIFLTQKFISDTYVKKILVPSIIYTCILFIIGVPGNALVTYVYFFKLKRKPFSVFIVALAAFDLINCLISMPTEVAILLNFFIFDHPVICKISRFVTFYMNAASCMVLLGIAIARFKAICFPLAKWNVKTKLTVISSMIFAAVTCWPAIFLYGTRTVIFGNITLGKTVTLKTCLIDDNF</sequence>
<feature type="transmembrane region" description="Helical" evidence="8">
    <location>
        <begin position="48"/>
        <end position="70"/>
    </location>
</feature>
<dbReference type="PROSITE" id="PS50262">
    <property type="entry name" value="G_PROTEIN_RECEP_F1_2"/>
    <property type="match status" value="1"/>
</dbReference>
<protein>
    <recommendedName>
        <fullName evidence="9">G-protein coupled receptors family 1 profile domain-containing protein</fullName>
    </recommendedName>
</protein>
<evidence type="ECO:0000313" key="11">
    <source>
        <dbReference type="Proteomes" id="UP001217089"/>
    </source>
</evidence>
<comment type="caution">
    <text evidence="10">The sequence shown here is derived from an EMBL/GenBank/DDBJ whole genome shotgun (WGS) entry which is preliminary data.</text>
</comment>
<dbReference type="InterPro" id="IPR017452">
    <property type="entry name" value="GPCR_Rhodpsn_7TM"/>
</dbReference>
<keyword evidence="4" id="KW-0297">G-protein coupled receptor</keyword>
<dbReference type="InterPro" id="IPR000276">
    <property type="entry name" value="GPCR_Rhodpsn"/>
</dbReference>
<accession>A0ABQ9EMG4</accession>
<keyword evidence="2 8" id="KW-0812">Transmembrane</keyword>
<dbReference type="CDD" id="cd00637">
    <property type="entry name" value="7tm_classA_rhodopsin-like"/>
    <property type="match status" value="1"/>
</dbReference>
<dbReference type="EMBL" id="JARBDR010000813">
    <property type="protein sequence ID" value="KAJ8306457.1"/>
    <property type="molecule type" value="Genomic_DNA"/>
</dbReference>
<dbReference type="PRINTS" id="PR00237">
    <property type="entry name" value="GPCRRHODOPSN"/>
</dbReference>
<evidence type="ECO:0000256" key="5">
    <source>
        <dbReference type="ARBA" id="ARBA00023136"/>
    </source>
</evidence>
<evidence type="ECO:0000259" key="9">
    <source>
        <dbReference type="PROSITE" id="PS50262"/>
    </source>
</evidence>
<feature type="transmembrane region" description="Helical" evidence="8">
    <location>
        <begin position="82"/>
        <end position="110"/>
    </location>
</feature>
<dbReference type="Proteomes" id="UP001217089">
    <property type="component" value="Unassembled WGS sequence"/>
</dbReference>
<dbReference type="Pfam" id="PF00001">
    <property type="entry name" value="7tm_1"/>
    <property type="match status" value="1"/>
</dbReference>
<evidence type="ECO:0000256" key="8">
    <source>
        <dbReference type="SAM" id="Phobius"/>
    </source>
</evidence>
<keyword evidence="3 8" id="KW-1133">Transmembrane helix</keyword>
<evidence type="ECO:0000256" key="2">
    <source>
        <dbReference type="ARBA" id="ARBA00022692"/>
    </source>
</evidence>
<dbReference type="Gene3D" id="1.20.1070.10">
    <property type="entry name" value="Rhodopsin 7-helix transmembrane proteins"/>
    <property type="match status" value="1"/>
</dbReference>
<evidence type="ECO:0000256" key="1">
    <source>
        <dbReference type="ARBA" id="ARBA00004141"/>
    </source>
</evidence>
<organism evidence="10 11">
    <name type="scientific">Tegillarca granosa</name>
    <name type="common">Malaysian cockle</name>
    <name type="synonym">Anadara granosa</name>
    <dbReference type="NCBI Taxonomy" id="220873"/>
    <lineage>
        <taxon>Eukaryota</taxon>
        <taxon>Metazoa</taxon>
        <taxon>Spiralia</taxon>
        <taxon>Lophotrochozoa</taxon>
        <taxon>Mollusca</taxon>
        <taxon>Bivalvia</taxon>
        <taxon>Autobranchia</taxon>
        <taxon>Pteriomorphia</taxon>
        <taxon>Arcoida</taxon>
        <taxon>Arcoidea</taxon>
        <taxon>Arcidae</taxon>
        <taxon>Tegillarca</taxon>
    </lineage>
</organism>
<keyword evidence="7" id="KW-0807">Transducer</keyword>
<feature type="transmembrane region" description="Helical" evidence="8">
    <location>
        <begin position="158"/>
        <end position="179"/>
    </location>
</feature>
<evidence type="ECO:0000313" key="10">
    <source>
        <dbReference type="EMBL" id="KAJ8306457.1"/>
    </source>
</evidence>
<keyword evidence="5 8" id="KW-0472">Membrane</keyword>
<dbReference type="SUPFAM" id="SSF81321">
    <property type="entry name" value="Family A G protein-coupled receptor-like"/>
    <property type="match status" value="1"/>
</dbReference>
<evidence type="ECO:0000256" key="6">
    <source>
        <dbReference type="ARBA" id="ARBA00023170"/>
    </source>
</evidence>
<evidence type="ECO:0000256" key="4">
    <source>
        <dbReference type="ARBA" id="ARBA00023040"/>
    </source>
</evidence>
<comment type="subcellular location">
    <subcellularLocation>
        <location evidence="1">Membrane</location>
        <topology evidence="1">Multi-pass membrane protein</topology>
    </subcellularLocation>
</comment>
<keyword evidence="11" id="KW-1185">Reference proteome</keyword>
<evidence type="ECO:0000256" key="3">
    <source>
        <dbReference type="ARBA" id="ARBA00022989"/>
    </source>
</evidence>
<evidence type="ECO:0000256" key="7">
    <source>
        <dbReference type="ARBA" id="ARBA00023224"/>
    </source>
</evidence>
<proteinExistence type="predicted"/>
<dbReference type="PANTHER" id="PTHR24243">
    <property type="entry name" value="G-PROTEIN COUPLED RECEPTOR"/>
    <property type="match status" value="1"/>
</dbReference>
<gene>
    <name evidence="10" type="ORF">KUTeg_017002</name>
</gene>
<dbReference type="PANTHER" id="PTHR24243:SF208">
    <property type="entry name" value="PYROKININ-1 RECEPTOR"/>
    <property type="match status" value="1"/>
</dbReference>